<dbReference type="PANTHER" id="PTHR46111:SF1">
    <property type="entry name" value="RIBOSOMAL RNA SMALL SUBUNIT METHYLTRANSFERASE I"/>
    <property type="match status" value="1"/>
</dbReference>
<evidence type="ECO:0000256" key="5">
    <source>
        <dbReference type="ARBA" id="ARBA00022691"/>
    </source>
</evidence>
<dbReference type="PATRIC" id="fig|33036.3.peg.709"/>
<dbReference type="RefSeq" id="WP_060929219.1">
    <property type="nucleotide sequence ID" value="NZ_KQ955267.1"/>
</dbReference>
<evidence type="ECO:0000259" key="7">
    <source>
        <dbReference type="Pfam" id="PF00590"/>
    </source>
</evidence>
<dbReference type="HAMAP" id="MF_01877">
    <property type="entry name" value="16SrRNA_methyltr_I"/>
    <property type="match status" value="1"/>
</dbReference>
<dbReference type="FunFam" id="3.40.1010.10:FF:000007">
    <property type="entry name" value="Ribosomal RNA small subunit methyltransferase I"/>
    <property type="match status" value="1"/>
</dbReference>
<proteinExistence type="inferred from homology"/>
<dbReference type="Gene3D" id="3.30.950.10">
    <property type="entry name" value="Methyltransferase, Cobalt-precorrin-4 Transmethylase, Domain 2"/>
    <property type="match status" value="1"/>
</dbReference>
<dbReference type="EC" id="2.1.1.198" evidence="6"/>
<sequence>MDYQIYFVPTPIGNLEDMTIRAINVLKEVDVIACEDTRESKKLLNYYNIDKPLTSYHKFNETSKSLDIIKEVEKGMTYAVITDQGMPGISDPGHILIKKCQEEGITYTILPGASAIITGLVGSGLDNDKFAYYGFIPKKTADKKIFYENLKNEDKTSIILDTPHNFESTLSDFKKIFPDRRLCLARELTKKFEEYRLSPISEINIADITLKGEFVIILEKGEKSAENIEAYREEIQKMLEEGLRTKDIVKDIKKKSSLGKNEIYEYILELNNEKN</sequence>
<dbReference type="Pfam" id="PF00590">
    <property type="entry name" value="TP_methylase"/>
    <property type="match status" value="1"/>
</dbReference>
<keyword evidence="2 6" id="KW-0698">rRNA processing</keyword>
<evidence type="ECO:0000313" key="8">
    <source>
        <dbReference type="EMBL" id="KWZ78510.1"/>
    </source>
</evidence>
<gene>
    <name evidence="6" type="primary">rsmI</name>
    <name evidence="8" type="ORF">HMPREF3200_00713</name>
</gene>
<feature type="domain" description="Tetrapyrrole methylase" evidence="7">
    <location>
        <begin position="5"/>
        <end position="203"/>
    </location>
</feature>
<evidence type="ECO:0000256" key="3">
    <source>
        <dbReference type="ARBA" id="ARBA00022603"/>
    </source>
</evidence>
<reference evidence="9" key="1">
    <citation type="submission" date="2016-01" db="EMBL/GenBank/DDBJ databases">
        <authorList>
            <person name="Mitreva M."/>
            <person name="Pepin K.H."/>
            <person name="Mihindukulasuriya K.A."/>
            <person name="Fulton R."/>
            <person name="Fronick C."/>
            <person name="O'Laughlin M."/>
            <person name="Miner T."/>
            <person name="Herter B."/>
            <person name="Rosa B.A."/>
            <person name="Cordes M."/>
            <person name="Tomlinson C."/>
            <person name="Wollam A."/>
            <person name="Palsikar V.B."/>
            <person name="Mardis E.R."/>
            <person name="Wilson R.K."/>
        </authorList>
    </citation>
    <scope>NUCLEOTIDE SEQUENCE [LARGE SCALE GENOMIC DNA]</scope>
    <source>
        <strain evidence="9">MJR8151</strain>
    </source>
</reference>
<dbReference type="CDD" id="cd11648">
    <property type="entry name" value="RsmI"/>
    <property type="match status" value="1"/>
</dbReference>
<dbReference type="OrthoDB" id="9809084at2"/>
<dbReference type="Proteomes" id="UP000070383">
    <property type="component" value="Unassembled WGS sequence"/>
</dbReference>
<dbReference type="InterPro" id="IPR008189">
    <property type="entry name" value="rRNA_ssu_MeTfrase_I"/>
</dbReference>
<keyword evidence="9" id="KW-1185">Reference proteome</keyword>
<keyword evidence="3 6" id="KW-0489">Methyltransferase</keyword>
<dbReference type="STRING" id="33036.HMPREF3200_00713"/>
<organism evidence="8 9">
    <name type="scientific">Anaerococcus tetradius</name>
    <dbReference type="NCBI Taxonomy" id="33036"/>
    <lineage>
        <taxon>Bacteria</taxon>
        <taxon>Bacillati</taxon>
        <taxon>Bacillota</taxon>
        <taxon>Tissierellia</taxon>
        <taxon>Tissierellales</taxon>
        <taxon>Peptoniphilaceae</taxon>
        <taxon>Anaerococcus</taxon>
    </lineage>
</organism>
<dbReference type="AlphaFoldDB" id="A0A133KG53"/>
<dbReference type="InterPro" id="IPR014777">
    <property type="entry name" value="4pyrrole_Mease_sub1"/>
</dbReference>
<dbReference type="PANTHER" id="PTHR46111">
    <property type="entry name" value="RIBOSOMAL RNA SMALL SUBUNIT METHYLTRANSFERASE I"/>
    <property type="match status" value="1"/>
</dbReference>
<dbReference type="NCBIfam" id="TIGR00096">
    <property type="entry name" value="16S rRNA (cytidine(1402)-2'-O)-methyltransferase"/>
    <property type="match status" value="1"/>
</dbReference>
<accession>A0A133KG53</accession>
<evidence type="ECO:0000256" key="2">
    <source>
        <dbReference type="ARBA" id="ARBA00022552"/>
    </source>
</evidence>
<comment type="caution">
    <text evidence="8">The sequence shown here is derived from an EMBL/GenBank/DDBJ whole genome shotgun (WGS) entry which is preliminary data.</text>
</comment>
<dbReference type="InterPro" id="IPR000878">
    <property type="entry name" value="4pyrrol_Mease"/>
</dbReference>
<comment type="subcellular location">
    <subcellularLocation>
        <location evidence="6">Cytoplasm</location>
    </subcellularLocation>
</comment>
<dbReference type="EMBL" id="LRPM01000024">
    <property type="protein sequence ID" value="KWZ78510.1"/>
    <property type="molecule type" value="Genomic_DNA"/>
</dbReference>
<dbReference type="GO" id="GO:0005737">
    <property type="term" value="C:cytoplasm"/>
    <property type="evidence" value="ECO:0007669"/>
    <property type="project" value="UniProtKB-SubCell"/>
</dbReference>
<keyword evidence="1 6" id="KW-0963">Cytoplasm</keyword>
<dbReference type="GO" id="GO:0070677">
    <property type="term" value="F:rRNA (cytosine-2'-O-)-methyltransferase activity"/>
    <property type="evidence" value="ECO:0007669"/>
    <property type="project" value="UniProtKB-UniRule"/>
</dbReference>
<dbReference type="SUPFAM" id="SSF53790">
    <property type="entry name" value="Tetrapyrrole methylase"/>
    <property type="match status" value="1"/>
</dbReference>
<evidence type="ECO:0000313" key="9">
    <source>
        <dbReference type="Proteomes" id="UP000070383"/>
    </source>
</evidence>
<evidence type="ECO:0000256" key="6">
    <source>
        <dbReference type="HAMAP-Rule" id="MF_01877"/>
    </source>
</evidence>
<evidence type="ECO:0000256" key="1">
    <source>
        <dbReference type="ARBA" id="ARBA00022490"/>
    </source>
</evidence>
<dbReference type="PIRSF" id="PIRSF005917">
    <property type="entry name" value="MTase_YraL"/>
    <property type="match status" value="1"/>
</dbReference>
<name>A0A133KG53_9FIRM</name>
<comment type="similarity">
    <text evidence="6">Belongs to the methyltransferase superfamily. RsmI family.</text>
</comment>
<keyword evidence="4 6" id="KW-0808">Transferase</keyword>
<keyword evidence="5 6" id="KW-0949">S-adenosyl-L-methionine</keyword>
<comment type="catalytic activity">
    <reaction evidence="6">
        <text>cytidine(1402) in 16S rRNA + S-adenosyl-L-methionine = 2'-O-methylcytidine(1402) in 16S rRNA + S-adenosyl-L-homocysteine + H(+)</text>
        <dbReference type="Rhea" id="RHEA:42924"/>
        <dbReference type="Rhea" id="RHEA-COMP:10285"/>
        <dbReference type="Rhea" id="RHEA-COMP:10286"/>
        <dbReference type="ChEBI" id="CHEBI:15378"/>
        <dbReference type="ChEBI" id="CHEBI:57856"/>
        <dbReference type="ChEBI" id="CHEBI:59789"/>
        <dbReference type="ChEBI" id="CHEBI:74495"/>
        <dbReference type="ChEBI" id="CHEBI:82748"/>
        <dbReference type="EC" id="2.1.1.198"/>
    </reaction>
</comment>
<protein>
    <recommendedName>
        <fullName evidence="6">Ribosomal RNA small subunit methyltransferase I</fullName>
        <ecNumber evidence="6">2.1.1.198</ecNumber>
    </recommendedName>
    <alternativeName>
        <fullName evidence="6">16S rRNA 2'-O-ribose C1402 methyltransferase</fullName>
    </alternativeName>
    <alternativeName>
        <fullName evidence="6">rRNA (cytidine-2'-O-)-methyltransferase RsmI</fullName>
    </alternativeName>
</protein>
<dbReference type="Gene3D" id="3.40.1010.10">
    <property type="entry name" value="Cobalt-precorrin-4 Transmethylase, Domain 1"/>
    <property type="match status" value="1"/>
</dbReference>
<comment type="function">
    <text evidence="6">Catalyzes the 2'-O-methylation of the ribose of cytidine 1402 (C1402) in 16S rRNA.</text>
</comment>
<evidence type="ECO:0000256" key="4">
    <source>
        <dbReference type="ARBA" id="ARBA00022679"/>
    </source>
</evidence>
<dbReference type="InterPro" id="IPR035996">
    <property type="entry name" value="4pyrrol_Methylase_sf"/>
</dbReference>
<dbReference type="InterPro" id="IPR014776">
    <property type="entry name" value="4pyrrole_Mease_sub2"/>
</dbReference>